<reference evidence="1 2" key="1">
    <citation type="journal article" date="2015" name="Stand. Genomic Sci.">
        <title>Genomic Encyclopedia of Bacterial and Archaeal Type Strains, Phase III: the genomes of soil and plant-associated and newly described type strains.</title>
        <authorList>
            <person name="Whitman W.B."/>
            <person name="Woyke T."/>
            <person name="Klenk H.P."/>
            <person name="Zhou Y."/>
            <person name="Lilburn T.G."/>
            <person name="Beck B.J."/>
            <person name="De Vos P."/>
            <person name="Vandamme P."/>
            <person name="Eisen J.A."/>
            <person name="Garrity G."/>
            <person name="Hugenholtz P."/>
            <person name="Kyrpides N.C."/>
        </authorList>
    </citation>
    <scope>NUCLEOTIDE SEQUENCE [LARGE SCALE GENOMIC DNA]</scope>
    <source>
        <strain evidence="1 2">CGMCC 1.7748</strain>
    </source>
</reference>
<dbReference type="EMBL" id="VLKK01000003">
    <property type="protein sequence ID" value="TWH95806.1"/>
    <property type="molecule type" value="Genomic_DNA"/>
</dbReference>
<proteinExistence type="predicted"/>
<evidence type="ECO:0000313" key="1">
    <source>
        <dbReference type="EMBL" id="TWH95806.1"/>
    </source>
</evidence>
<sequence>MKITNRLHLQERPCAPAINETNWQRAAIAVALGSVMMAGAPLSARAQGNDNGNSEKPDKLGLQIETSLDLLYDDNVFRVDDRVEKPTDDIIVTPSVQLTYAHPVGRHDVLVRAKAGYDWFVSHNERSKLRLDGEARANIRFGATCVLTPSAAYRQQRADYGDINQNTENLQRFTTLGADLSCERPGLFPVAGYEHAMTRNADRFDYADQTSDSFYAGVGYNKPSLGTITATYEHTSSDRDNLGITNRIDAYALRFQRSVSPLTQIDAQVAWLDVKGGSDVVGDYDGLGWDVKLTSAFVPRLKLAVSTKRDIVNDSLIASGFAIRSNYRVEGYYALSELTSIGLYADWERRKFRQDAALRPFNITADKNRRFGATVKRKLTDRADLALDAQHYRRRTDTSSSNYSGTQVTLSALLRF</sequence>
<evidence type="ECO:0000313" key="2">
    <source>
        <dbReference type="Proteomes" id="UP000316624"/>
    </source>
</evidence>
<protein>
    <submittedName>
        <fullName evidence="1">Putative beta-barrel porin 2</fullName>
    </submittedName>
</protein>
<dbReference type="AlphaFoldDB" id="A0A562KKA0"/>
<name>A0A562KKA0_SPHWJ</name>
<dbReference type="InterPro" id="IPR023614">
    <property type="entry name" value="Porin_dom_sf"/>
</dbReference>
<dbReference type="SUPFAM" id="SSF56935">
    <property type="entry name" value="Porins"/>
    <property type="match status" value="1"/>
</dbReference>
<keyword evidence="2" id="KW-1185">Reference proteome</keyword>
<comment type="caution">
    <text evidence="1">The sequence shown here is derived from an EMBL/GenBank/DDBJ whole genome shotgun (WGS) entry which is preliminary data.</text>
</comment>
<gene>
    <name evidence="1" type="ORF">IQ35_00888</name>
</gene>
<accession>A0A562KKA0</accession>
<dbReference type="Proteomes" id="UP000316624">
    <property type="component" value="Unassembled WGS sequence"/>
</dbReference>
<dbReference type="Gene3D" id="2.40.160.10">
    <property type="entry name" value="Porin"/>
    <property type="match status" value="1"/>
</dbReference>
<organism evidence="1 2">
    <name type="scientific">Sphingobium wenxiniae (strain DSM 21828 / CGMCC 1.7748 / JZ-1)</name>
    <dbReference type="NCBI Taxonomy" id="595605"/>
    <lineage>
        <taxon>Bacteria</taxon>
        <taxon>Pseudomonadati</taxon>
        <taxon>Pseudomonadota</taxon>
        <taxon>Alphaproteobacteria</taxon>
        <taxon>Sphingomonadales</taxon>
        <taxon>Sphingomonadaceae</taxon>
        <taxon>Sphingobium</taxon>
    </lineage>
</organism>